<feature type="compositionally biased region" description="Basic and acidic residues" evidence="1">
    <location>
        <begin position="51"/>
        <end position="63"/>
    </location>
</feature>
<dbReference type="EMBL" id="UXHF01000113">
    <property type="protein sequence ID" value="VDC48733.1"/>
    <property type="molecule type" value="Genomic_DNA"/>
</dbReference>
<accession>A0A7Z8Y100</accession>
<proteinExistence type="predicted"/>
<dbReference type="AlphaFoldDB" id="A0A7Z8Y100"/>
<organism evidence="2 3">
    <name type="scientific">Brevundimonas mediterranea</name>
    <dbReference type="NCBI Taxonomy" id="74329"/>
    <lineage>
        <taxon>Bacteria</taxon>
        <taxon>Pseudomonadati</taxon>
        <taxon>Pseudomonadota</taxon>
        <taxon>Alphaproteobacteria</taxon>
        <taxon>Caulobacterales</taxon>
        <taxon>Caulobacteraceae</taxon>
        <taxon>Brevundimonas</taxon>
    </lineage>
</organism>
<gene>
    <name evidence="2" type="ORF">BREV_BREV_03269</name>
</gene>
<reference evidence="2 3" key="1">
    <citation type="submission" date="2018-11" db="EMBL/GenBank/DDBJ databases">
        <authorList>
            <person name="Peiro R."/>
            <person name="Begona"/>
            <person name="Cbmso G."/>
            <person name="Lopez M."/>
            <person name="Gonzalez S."/>
            <person name="Sacristan E."/>
            <person name="Castillo E."/>
        </authorList>
    </citation>
    <scope>NUCLEOTIDE SEQUENCE [LARGE SCALE GENOMIC DNA]</scope>
    <source>
        <strain evidence="2">Brev_genome</strain>
    </source>
</reference>
<comment type="caution">
    <text evidence="2">The sequence shown here is derived from an EMBL/GenBank/DDBJ whole genome shotgun (WGS) entry which is preliminary data.</text>
</comment>
<sequence length="416" mass="43634">MFASDLEGRGDATGRQFPGRAVQHQFGFRRLGDRIGGVAGGRRHRAGQVAERVHGRVARRDRGLQGGGADAAPGGGVRLCAAVFARGGPAPVAEVAVEHRAQFRSPRIGLALQGVRQTDVAIQIGRRPAGRPGIAGWQAQTEAGQPRIAAAAAVLQAAAQGHADLVVQVVLVGPRDRRLGRARQQGAIGVPLAVVARRVDPVRVGAVDIAFGLVQGVAALAVDVQRPAVGPGDLEKVVLAGRRRPAALVRPADVDRGGQRAEVGLQHDVHDALVGAVAVGQGRLFRQDVEPLDGLGRNAADFTEAGDATAVDQEDRGPAARAAGLGLQQGHQFADIGRAEGLDLGGVIRDDRFLSAQGHAALGGRHLDVGQDRRHLFLLQRLDIGGAGGRSECEQHERGRSHENRVPECRFQALWA</sequence>
<keyword evidence="3" id="KW-1185">Reference proteome</keyword>
<protein>
    <submittedName>
        <fullName evidence="2">Uncharacterized protein</fullName>
    </submittedName>
</protein>
<evidence type="ECO:0000256" key="1">
    <source>
        <dbReference type="SAM" id="MobiDB-lite"/>
    </source>
</evidence>
<evidence type="ECO:0000313" key="3">
    <source>
        <dbReference type="Proteomes" id="UP000289220"/>
    </source>
</evidence>
<dbReference type="Proteomes" id="UP000289220">
    <property type="component" value="Unassembled WGS sequence"/>
</dbReference>
<feature type="region of interest" description="Disordered" evidence="1">
    <location>
        <begin position="39"/>
        <end position="70"/>
    </location>
</feature>
<name>A0A7Z8Y100_9CAUL</name>
<evidence type="ECO:0000313" key="2">
    <source>
        <dbReference type="EMBL" id="VDC48733.1"/>
    </source>
</evidence>